<dbReference type="PROSITE" id="PS51477">
    <property type="entry name" value="PAH"/>
    <property type="match status" value="1"/>
</dbReference>
<keyword evidence="2" id="KW-0678">Repressor</keyword>
<dbReference type="FunFam" id="1.20.1160.11:FF:000001">
    <property type="entry name" value="Paired amphipathic helix protein Sin3"/>
    <property type="match status" value="1"/>
</dbReference>
<dbReference type="PANTHER" id="PTHR12346">
    <property type="entry name" value="SIN3B-RELATED"/>
    <property type="match status" value="1"/>
</dbReference>
<dbReference type="InterPro" id="IPR036600">
    <property type="entry name" value="PAH_sf"/>
</dbReference>
<dbReference type="GO" id="GO:0070822">
    <property type="term" value="C:Sin3-type complex"/>
    <property type="evidence" value="ECO:0007669"/>
    <property type="project" value="TreeGrafter"/>
</dbReference>
<name>A0A8H3G8X0_9AGAM</name>
<dbReference type="Proteomes" id="UP000663846">
    <property type="component" value="Unassembled WGS sequence"/>
</dbReference>
<reference evidence="5" key="1">
    <citation type="submission" date="2021-01" db="EMBL/GenBank/DDBJ databases">
        <authorList>
            <person name="Kaushik A."/>
        </authorList>
    </citation>
    <scope>NUCLEOTIDE SEQUENCE</scope>
    <source>
        <strain evidence="5">AG1-1C</strain>
    </source>
</reference>
<gene>
    <name evidence="5" type="ORF">RDB_LOCUS131073</name>
</gene>
<dbReference type="EMBL" id="CAJMWS010000403">
    <property type="protein sequence ID" value="CAE6441783.1"/>
    <property type="molecule type" value="Genomic_DNA"/>
</dbReference>
<accession>A0A8H3G8X0</accession>
<dbReference type="Gene3D" id="1.20.1160.11">
    <property type="entry name" value="Paired amphipathic helix"/>
    <property type="match status" value="1"/>
</dbReference>
<protein>
    <submittedName>
        <fullName evidence="5">Uncharacterized protein</fullName>
    </submittedName>
</protein>
<evidence type="ECO:0000256" key="2">
    <source>
        <dbReference type="ARBA" id="ARBA00022491"/>
    </source>
</evidence>
<keyword evidence="3 4" id="KW-0539">Nucleus</keyword>
<evidence type="ECO:0000256" key="3">
    <source>
        <dbReference type="ARBA" id="ARBA00023242"/>
    </source>
</evidence>
<evidence type="ECO:0000256" key="4">
    <source>
        <dbReference type="PROSITE-ProRule" id="PRU00810"/>
    </source>
</evidence>
<dbReference type="InterPro" id="IPR003822">
    <property type="entry name" value="PAH"/>
</dbReference>
<comment type="caution">
    <text evidence="5">The sequence shown here is derived from an EMBL/GenBank/DDBJ whole genome shotgun (WGS) entry which is preliminary data.</text>
</comment>
<dbReference type="GO" id="GO:0000122">
    <property type="term" value="P:negative regulation of transcription by RNA polymerase II"/>
    <property type="evidence" value="ECO:0007669"/>
    <property type="project" value="TreeGrafter"/>
</dbReference>
<dbReference type="GO" id="GO:0003714">
    <property type="term" value="F:transcription corepressor activity"/>
    <property type="evidence" value="ECO:0007669"/>
    <property type="project" value="InterPro"/>
</dbReference>
<dbReference type="InterPro" id="IPR039774">
    <property type="entry name" value="Sin3-like"/>
</dbReference>
<dbReference type="Pfam" id="PF02671">
    <property type="entry name" value="PAH"/>
    <property type="match status" value="1"/>
</dbReference>
<proteinExistence type="predicted"/>
<dbReference type="AlphaFoldDB" id="A0A8H3G8X0"/>
<dbReference type="PANTHER" id="PTHR12346:SF0">
    <property type="entry name" value="SIN3A, ISOFORM G"/>
    <property type="match status" value="1"/>
</dbReference>
<evidence type="ECO:0000313" key="5">
    <source>
        <dbReference type="EMBL" id="CAE6441783.1"/>
    </source>
</evidence>
<organism evidence="5 6">
    <name type="scientific">Rhizoctonia solani</name>
    <dbReference type="NCBI Taxonomy" id="456999"/>
    <lineage>
        <taxon>Eukaryota</taxon>
        <taxon>Fungi</taxon>
        <taxon>Dikarya</taxon>
        <taxon>Basidiomycota</taxon>
        <taxon>Agaricomycotina</taxon>
        <taxon>Agaricomycetes</taxon>
        <taxon>Cantharellales</taxon>
        <taxon>Ceratobasidiaceae</taxon>
        <taxon>Rhizoctonia</taxon>
    </lineage>
</organism>
<comment type="subcellular location">
    <subcellularLocation>
        <location evidence="1 4">Nucleus</location>
    </subcellularLocation>
</comment>
<dbReference type="SUPFAM" id="SSF47762">
    <property type="entry name" value="PAH2 domain"/>
    <property type="match status" value="1"/>
</dbReference>
<evidence type="ECO:0000313" key="6">
    <source>
        <dbReference type="Proteomes" id="UP000663846"/>
    </source>
</evidence>
<sequence>MSLPPRDRPLNVTDAMSYLETIKVEFQDKPVVYDRFMDIMRDFRNEIINTPEVIDQVLLLFGDHIALIQGFNAFLPQGYRIECTADEHRNSIIMVTTPSGTRTRATVHIHAQTALHQ</sequence>
<evidence type="ECO:0000256" key="1">
    <source>
        <dbReference type="ARBA" id="ARBA00004123"/>
    </source>
</evidence>